<name>A0A1H7RNT7_9GAMM</name>
<sequence>MQPIIQSNRDRHQLNWLIQEKGVTKAAIENAADRIAARGQRPYPSNILKFFGYQIEDVVGPPT</sequence>
<protein>
    <submittedName>
        <fullName evidence="1">Uncharacterized protein</fullName>
    </submittedName>
</protein>
<keyword evidence="2" id="KW-1185">Reference proteome</keyword>
<organism evidence="1 2">
    <name type="scientific">Ectothiorhodospira marina</name>
    <dbReference type="NCBI Taxonomy" id="1396821"/>
    <lineage>
        <taxon>Bacteria</taxon>
        <taxon>Pseudomonadati</taxon>
        <taxon>Pseudomonadota</taxon>
        <taxon>Gammaproteobacteria</taxon>
        <taxon>Chromatiales</taxon>
        <taxon>Ectothiorhodospiraceae</taxon>
        <taxon>Ectothiorhodospira</taxon>
    </lineage>
</organism>
<evidence type="ECO:0000313" key="1">
    <source>
        <dbReference type="EMBL" id="SEL61835.1"/>
    </source>
</evidence>
<dbReference type="AlphaFoldDB" id="A0A1H7RNT7"/>
<gene>
    <name evidence="1" type="ORF">SAMN05444515_12511</name>
</gene>
<dbReference type="Proteomes" id="UP000199256">
    <property type="component" value="Unassembled WGS sequence"/>
</dbReference>
<proteinExistence type="predicted"/>
<evidence type="ECO:0000313" key="2">
    <source>
        <dbReference type="Proteomes" id="UP000199256"/>
    </source>
</evidence>
<dbReference type="Pfam" id="PF25860">
    <property type="entry name" value="CPPA"/>
    <property type="match status" value="1"/>
</dbReference>
<dbReference type="InterPro" id="IPR058891">
    <property type="entry name" value="CPPA"/>
</dbReference>
<dbReference type="RefSeq" id="WP_090255701.1">
    <property type="nucleotide sequence ID" value="NZ_FOAA01000025.1"/>
</dbReference>
<accession>A0A1H7RNT7</accession>
<reference evidence="2" key="1">
    <citation type="submission" date="2016-10" db="EMBL/GenBank/DDBJ databases">
        <authorList>
            <person name="Varghese N."/>
            <person name="Submissions S."/>
        </authorList>
    </citation>
    <scope>NUCLEOTIDE SEQUENCE [LARGE SCALE GENOMIC DNA]</scope>
    <source>
        <strain evidence="2">DSM 241</strain>
    </source>
</reference>
<dbReference type="STRING" id="1396821.SAMN05444515_12511"/>
<dbReference type="EMBL" id="FOAA01000025">
    <property type="protein sequence ID" value="SEL61835.1"/>
    <property type="molecule type" value="Genomic_DNA"/>
</dbReference>